<dbReference type="GO" id="GO:0005524">
    <property type="term" value="F:ATP binding"/>
    <property type="evidence" value="ECO:0007669"/>
    <property type="project" value="UniProtKB-KW"/>
</dbReference>
<dbReference type="FunFam" id="3.40.50.300:FF:000630">
    <property type="entry name" value="ATP-binding cassette (ABC) transporter, putative"/>
    <property type="match status" value="1"/>
</dbReference>
<dbReference type="GO" id="GO:0005737">
    <property type="term" value="C:cytoplasm"/>
    <property type="evidence" value="ECO:0007669"/>
    <property type="project" value="UniProtKB-ARBA"/>
</dbReference>
<dbReference type="Gene3D" id="1.20.1560.10">
    <property type="entry name" value="ABC transporter type 1, transmembrane domain"/>
    <property type="match status" value="2"/>
</dbReference>
<name>A0A2S7Y1V6_BEABA</name>
<evidence type="ECO:0000256" key="2">
    <source>
        <dbReference type="ARBA" id="ARBA00022448"/>
    </source>
</evidence>
<dbReference type="PANTHER" id="PTHR24223:SF464">
    <property type="entry name" value="ABC-TYPE TRANSPORTER CICA"/>
    <property type="match status" value="1"/>
</dbReference>
<dbReference type="InterPro" id="IPR003439">
    <property type="entry name" value="ABC_transporter-like_ATP-bd"/>
</dbReference>
<dbReference type="CDD" id="cd03244">
    <property type="entry name" value="ABCC_MRP_domain2"/>
    <property type="match status" value="1"/>
</dbReference>
<keyword evidence="2" id="KW-0813">Transport</keyword>
<feature type="region of interest" description="Disordered" evidence="9">
    <location>
        <begin position="1201"/>
        <end position="1229"/>
    </location>
</feature>
<evidence type="ECO:0000256" key="9">
    <source>
        <dbReference type="SAM" id="MobiDB-lite"/>
    </source>
</evidence>
<evidence type="ECO:0000256" key="8">
    <source>
        <dbReference type="ARBA" id="ARBA00023136"/>
    </source>
</evidence>
<feature type="region of interest" description="Disordered" evidence="9">
    <location>
        <begin position="458"/>
        <end position="486"/>
    </location>
</feature>
<proteinExistence type="predicted"/>
<evidence type="ECO:0000313" key="14">
    <source>
        <dbReference type="Proteomes" id="UP000237441"/>
    </source>
</evidence>
<dbReference type="PANTHER" id="PTHR24223">
    <property type="entry name" value="ATP-BINDING CASSETTE SUB-FAMILY C"/>
    <property type="match status" value="1"/>
</dbReference>
<dbReference type="InterPro" id="IPR036640">
    <property type="entry name" value="ABC1_TM_sf"/>
</dbReference>
<dbReference type="OrthoDB" id="6500128at2759"/>
<dbReference type="Proteomes" id="UP000237441">
    <property type="component" value="Unassembled WGS sequence"/>
</dbReference>
<feature type="transmembrane region" description="Helical" evidence="10">
    <location>
        <begin position="991"/>
        <end position="1008"/>
    </location>
</feature>
<evidence type="ECO:0000256" key="3">
    <source>
        <dbReference type="ARBA" id="ARBA00022692"/>
    </source>
</evidence>
<evidence type="ECO:0000256" key="6">
    <source>
        <dbReference type="ARBA" id="ARBA00022840"/>
    </source>
</evidence>
<comment type="subcellular location">
    <subcellularLocation>
        <location evidence="1">Membrane</location>
        <topology evidence="1">Multi-pass membrane protein</topology>
    </subcellularLocation>
</comment>
<dbReference type="GO" id="GO:0016020">
    <property type="term" value="C:membrane"/>
    <property type="evidence" value="ECO:0007669"/>
    <property type="project" value="UniProtKB-SubCell"/>
</dbReference>
<feature type="compositionally biased region" description="Basic and acidic residues" evidence="9">
    <location>
        <begin position="707"/>
        <end position="734"/>
    </location>
</feature>
<evidence type="ECO:0000256" key="4">
    <source>
        <dbReference type="ARBA" id="ARBA00022737"/>
    </source>
</evidence>
<dbReference type="PROSITE" id="PS50893">
    <property type="entry name" value="ABC_TRANSPORTER_2"/>
    <property type="match status" value="2"/>
</dbReference>
<dbReference type="CDD" id="cd18606">
    <property type="entry name" value="ABC_6TM_YOR1_D2_like"/>
    <property type="match status" value="1"/>
</dbReference>
<dbReference type="Pfam" id="PF00664">
    <property type="entry name" value="ABC_membrane"/>
    <property type="match status" value="2"/>
</dbReference>
<comment type="caution">
    <text evidence="13">The sequence shown here is derived from an EMBL/GenBank/DDBJ whole genome shotgun (WGS) entry which is preliminary data.</text>
</comment>
<reference evidence="13 14" key="1">
    <citation type="submission" date="2016-07" db="EMBL/GenBank/DDBJ databases">
        <title>Comparative genomics of the entomopathogenic fungus Beauveria bassiana.</title>
        <authorList>
            <person name="Valero Jimenez C.A."/>
            <person name="Zwaan B.J."/>
            <person name="Van Kan J.A."/>
            <person name="Takken W."/>
            <person name="Debets A.J."/>
            <person name="Schoustra S.E."/>
            <person name="Koenraadt C.J."/>
        </authorList>
    </citation>
    <scope>NUCLEOTIDE SEQUENCE [LARGE SCALE GENOMIC DNA]</scope>
    <source>
        <strain evidence="13 14">ARSEF 8028</strain>
    </source>
</reference>
<dbReference type="InterPro" id="IPR003593">
    <property type="entry name" value="AAA+_ATPase"/>
</dbReference>
<dbReference type="CDD" id="cd18597">
    <property type="entry name" value="ABC_6TM_YOR1_D1_like"/>
    <property type="match status" value="1"/>
</dbReference>
<keyword evidence="7 10" id="KW-1133">Transmembrane helix</keyword>
<evidence type="ECO:0000259" key="11">
    <source>
        <dbReference type="PROSITE" id="PS50893"/>
    </source>
</evidence>
<dbReference type="FunFam" id="3.40.50.300:FF:000997">
    <property type="entry name" value="Multidrug resistance-associated protein 1"/>
    <property type="match status" value="1"/>
</dbReference>
<evidence type="ECO:0000313" key="13">
    <source>
        <dbReference type="EMBL" id="PQK10140.1"/>
    </source>
</evidence>
<keyword evidence="8 10" id="KW-0472">Membrane</keyword>
<dbReference type="Pfam" id="PF00005">
    <property type="entry name" value="ABC_tran"/>
    <property type="match status" value="2"/>
</dbReference>
<dbReference type="PROSITE" id="PS50929">
    <property type="entry name" value="ABC_TM1F"/>
    <property type="match status" value="2"/>
</dbReference>
<dbReference type="FunFam" id="1.20.1560.10:FF:000013">
    <property type="entry name" value="ABC transporter C family member 2"/>
    <property type="match status" value="1"/>
</dbReference>
<dbReference type="CDD" id="cd03250">
    <property type="entry name" value="ABCC_MRP_domain1"/>
    <property type="match status" value="1"/>
</dbReference>
<evidence type="ECO:0000256" key="7">
    <source>
        <dbReference type="ARBA" id="ARBA00022989"/>
    </source>
</evidence>
<feature type="domain" description="ABC transporter" evidence="11">
    <location>
        <begin position="457"/>
        <end position="701"/>
    </location>
</feature>
<dbReference type="SUPFAM" id="SSF90123">
    <property type="entry name" value="ABC transporter transmembrane region"/>
    <property type="match status" value="2"/>
</dbReference>
<dbReference type="SUPFAM" id="SSF52540">
    <property type="entry name" value="P-loop containing nucleoside triphosphate hydrolases"/>
    <property type="match status" value="2"/>
</dbReference>
<dbReference type="GO" id="GO:0140359">
    <property type="term" value="F:ABC-type transporter activity"/>
    <property type="evidence" value="ECO:0007669"/>
    <property type="project" value="InterPro"/>
</dbReference>
<feature type="domain" description="ABC transporter" evidence="11">
    <location>
        <begin position="1077"/>
        <end position="1340"/>
    </location>
</feature>
<keyword evidence="3 10" id="KW-0812">Transmembrane</keyword>
<evidence type="ECO:0008006" key="15">
    <source>
        <dbReference type="Google" id="ProtNLM"/>
    </source>
</evidence>
<feature type="transmembrane region" description="Helical" evidence="10">
    <location>
        <begin position="148"/>
        <end position="171"/>
    </location>
</feature>
<dbReference type="PROSITE" id="PS00211">
    <property type="entry name" value="ABC_TRANSPORTER_1"/>
    <property type="match status" value="2"/>
</dbReference>
<evidence type="ECO:0000259" key="12">
    <source>
        <dbReference type="PROSITE" id="PS50929"/>
    </source>
</evidence>
<evidence type="ECO:0000256" key="10">
    <source>
        <dbReference type="SAM" id="Phobius"/>
    </source>
</evidence>
<feature type="domain" description="ABC transmembrane type-1" evidence="12">
    <location>
        <begin position="776"/>
        <end position="1041"/>
    </location>
</feature>
<dbReference type="InterPro" id="IPR027417">
    <property type="entry name" value="P-loop_NTPase"/>
</dbReference>
<sequence>MSPQWWKAFTSRAVPEIPANRSVSNEEQAGVFSKLLFSWLNPLISVGYRRPLEPNDIWIAPSKKQIDTIAQKLDQAFLKRLESRSRFPLLLALYDTFKVDFWLGAFNQFVVSTTQVMAPFTLRFLIRWQQSSYYGLNSPGTSVSIGKGIGYVIGIAVMQLLQVFASGHFYYRSMLLGGQSRSAIIALTFGKALKLSNRAKAGGDLGTEESGSQDGFAWRVDPKGWSNGRVMSLISNDTARVEQAMAAFHLSWLSLYQLALTVSLLIYNLGWTALTGTATLVIGLSAVTCATKPLIASRAHITKFTDQRVTLTQEMLQGIRFIKYFSWERFFLGRLKHIRATETRALQLMHLIRCAVGTLAQFLPVLGIMITFIVYAVIHKRLEPDVVFSSLAMFYLLRTPTNWLPISITLAADAVESLKRLENFLLAEEISQQIAPDPRLSSAVKLIGASFSWETSLGSGDVGKSAEDPKKPTKKKTAGHEPPLDAQNWHALPFSLNKISLECKAGELVGIIGNVGSGKTSLLSSLAGDMRQCGGSMQFSANRAYCPQDSWIQNASVRNNIIFGQAFDEERYAAVVQACALRPDFELLPHGDRTEIGERGVTLSGGQKQRINIARAAYSDAGIVLLDDPLSAVDAHVGMHLFDEAICGLMLPKCRILATHHLHLLSRFDKIIWMANGQITAEGTFSELMASNPKFRHLIATRGQQHPGEEAGDEHKKTETQSTTGDERDNGGKGLMQEDVKAVDGVPLSVYVAWLRASGTLWNGVAMAVSQSMFRASSILGGLWLSWWVDNRFGLTQGQNIGLYAGLSIAQCVLVFSSSVITCMVCIRASQVMSNAALWQTLRAPISLFDTTPLGRIIYRFTRDIDALDNNLVVAVQQLTINSFGLFGSYVLIVSYFYYFAIALVLGACALGWCISYYRASARELRRHHLVLDAAIFARFNEALIGATTIRAYNLQSQFVRQVHNAINDMNGAQFLTFASHNWLSIRLDNIGIFLSLITGLLVVTNALHVSPSISGLLMTYSMSMVGMMQIVVKYLIEVNNSMSNTERLYRYTHSLEQEASLEGAPVASSWPEKGAIRYEQVQMRYRLDLPLVIDGFSLDISGGERIGIVGRTGAGKSTILSTLFRLTEISGGSITIDGVDIRKVGLHRLRSSMAIIPQTPTLFQGTIRSNLDPFNEHADSRLLDALQEAHLLPKGPIAKAASKVKGGDEAEKDDQGSGSGTDASERRGVTLDAPVEAEGLNFSLGQRQLIALARALLRNTRIVLVDEGTSSVDPETDALVQKTLATGLAGKTLVAIAHRLRTVIRYDRICVMANGKIVELGPPLALWDMGGIFRAMCESNGINRDMFQ</sequence>
<keyword evidence="4" id="KW-0677">Repeat</keyword>
<feature type="domain" description="ABC transmembrane type-1" evidence="12">
    <location>
        <begin position="114"/>
        <end position="413"/>
    </location>
</feature>
<feature type="transmembrane region" description="Helical" evidence="10">
    <location>
        <begin position="246"/>
        <end position="267"/>
    </location>
</feature>
<evidence type="ECO:0000256" key="5">
    <source>
        <dbReference type="ARBA" id="ARBA00022741"/>
    </source>
</evidence>
<feature type="compositionally biased region" description="Basic and acidic residues" evidence="9">
    <location>
        <begin position="1206"/>
        <end position="1216"/>
    </location>
</feature>
<dbReference type="InterPro" id="IPR017871">
    <property type="entry name" value="ABC_transporter-like_CS"/>
</dbReference>
<protein>
    <recommendedName>
        <fullName evidence="15">ABC transporter</fullName>
    </recommendedName>
</protein>
<dbReference type="InterPro" id="IPR050173">
    <property type="entry name" value="ABC_transporter_C-like"/>
</dbReference>
<dbReference type="SMART" id="SM00382">
    <property type="entry name" value="AAA"/>
    <property type="match status" value="2"/>
</dbReference>
<dbReference type="GO" id="GO:0016887">
    <property type="term" value="F:ATP hydrolysis activity"/>
    <property type="evidence" value="ECO:0007669"/>
    <property type="project" value="InterPro"/>
</dbReference>
<dbReference type="InterPro" id="IPR011527">
    <property type="entry name" value="ABC1_TM_dom"/>
</dbReference>
<dbReference type="EMBL" id="JRHA01000002">
    <property type="protein sequence ID" value="PQK10140.1"/>
    <property type="molecule type" value="Genomic_DNA"/>
</dbReference>
<organism evidence="13 14">
    <name type="scientific">Beauveria bassiana</name>
    <name type="common">White muscardine disease fungus</name>
    <name type="synonym">Tritirachium shiotae</name>
    <dbReference type="NCBI Taxonomy" id="176275"/>
    <lineage>
        <taxon>Eukaryota</taxon>
        <taxon>Fungi</taxon>
        <taxon>Dikarya</taxon>
        <taxon>Ascomycota</taxon>
        <taxon>Pezizomycotina</taxon>
        <taxon>Sordariomycetes</taxon>
        <taxon>Hypocreomycetidae</taxon>
        <taxon>Hypocreales</taxon>
        <taxon>Cordycipitaceae</taxon>
        <taxon>Beauveria</taxon>
    </lineage>
</organism>
<gene>
    <name evidence="13" type="ORF">BB8028_0002g04640</name>
</gene>
<keyword evidence="6" id="KW-0067">ATP-binding</keyword>
<feature type="transmembrane region" description="Helical" evidence="10">
    <location>
        <begin position="273"/>
        <end position="295"/>
    </location>
</feature>
<feature type="transmembrane region" description="Helical" evidence="10">
    <location>
        <begin position="354"/>
        <end position="378"/>
    </location>
</feature>
<accession>A0A2S7Y1V6</accession>
<feature type="transmembrane region" description="Helical" evidence="10">
    <location>
        <begin position="897"/>
        <end position="918"/>
    </location>
</feature>
<evidence type="ECO:0000256" key="1">
    <source>
        <dbReference type="ARBA" id="ARBA00004141"/>
    </source>
</evidence>
<feature type="region of interest" description="Disordered" evidence="9">
    <location>
        <begin position="703"/>
        <end position="734"/>
    </location>
</feature>
<keyword evidence="5" id="KW-0547">Nucleotide-binding</keyword>
<dbReference type="Gene3D" id="3.40.50.300">
    <property type="entry name" value="P-loop containing nucleotide triphosphate hydrolases"/>
    <property type="match status" value="2"/>
</dbReference>